<comment type="pathway">
    <text evidence="3">Amino-acid biosynthesis; L-valine biosynthesis; L-valine from pyruvate: step 4/4.</text>
</comment>
<sequence length="249" mass="28170">MAINRGFLFGDGIFETMVLKNQKIRFSDFHKSRVEEGCGVLGLESSTLSTLEEIEEAVLKMASNNQPLRIRWNVFRAGLGKYTPETDRIGENLLIQSFHPAVSIKQHAYFSKAYFVPQTPWSHCKTLNALPYVLANRQRKQLGKDEVILLNSDGYISEAGAANIFWEKTGRFYTPSLECSCIAGVGRNAILNHFQKNSIPLAEGKFKPEELMSADRVFVSNVTGISYIQEIDGKRFDISRIDQLDQLFH</sequence>
<proteinExistence type="inferred from homology"/>
<comment type="catalytic activity">
    <reaction evidence="10">
        <text>L-leucine + 2-oxoglutarate = 4-methyl-2-oxopentanoate + L-glutamate</text>
        <dbReference type="Rhea" id="RHEA:18321"/>
        <dbReference type="ChEBI" id="CHEBI:16810"/>
        <dbReference type="ChEBI" id="CHEBI:17865"/>
        <dbReference type="ChEBI" id="CHEBI:29985"/>
        <dbReference type="ChEBI" id="CHEBI:57427"/>
        <dbReference type="EC" id="2.6.1.42"/>
    </reaction>
</comment>
<comment type="cofactor">
    <cofactor evidence="1 12">
        <name>pyridoxal 5'-phosphate</name>
        <dbReference type="ChEBI" id="CHEBI:597326"/>
    </cofactor>
</comment>
<keyword evidence="14" id="KW-1185">Reference proteome</keyword>
<dbReference type="InterPro" id="IPR001544">
    <property type="entry name" value="Aminotrans_IV"/>
</dbReference>
<comment type="pathway">
    <text evidence="4">Amino-acid biosynthesis; L-leucine biosynthesis; L-leucine from 3-methyl-2-oxobutanoate: step 4/4.</text>
</comment>
<dbReference type="InterPro" id="IPR018300">
    <property type="entry name" value="Aminotrans_IV_CS"/>
</dbReference>
<evidence type="ECO:0000313" key="13">
    <source>
        <dbReference type="EMBL" id="MCF1752578.1"/>
    </source>
</evidence>
<evidence type="ECO:0000256" key="6">
    <source>
        <dbReference type="ARBA" id="ARBA00013053"/>
    </source>
</evidence>
<organism evidence="13 14">
    <name type="scientific">Mariniradius sediminis</name>
    <dbReference type="NCBI Taxonomy" id="2909237"/>
    <lineage>
        <taxon>Bacteria</taxon>
        <taxon>Pseudomonadati</taxon>
        <taxon>Bacteroidota</taxon>
        <taxon>Cytophagia</taxon>
        <taxon>Cytophagales</taxon>
        <taxon>Cyclobacteriaceae</taxon>
        <taxon>Mariniradius</taxon>
    </lineage>
</organism>
<evidence type="ECO:0000256" key="12">
    <source>
        <dbReference type="RuleBase" id="RU004516"/>
    </source>
</evidence>
<comment type="similarity">
    <text evidence="5 11">Belongs to the class-IV pyridoxal-phosphate-dependent aminotransferase family.</text>
</comment>
<keyword evidence="13" id="KW-0032">Aminotransferase</keyword>
<evidence type="ECO:0000256" key="1">
    <source>
        <dbReference type="ARBA" id="ARBA00001933"/>
    </source>
</evidence>
<dbReference type="Pfam" id="PF01063">
    <property type="entry name" value="Aminotran_4"/>
    <property type="match status" value="1"/>
</dbReference>
<evidence type="ECO:0000256" key="7">
    <source>
        <dbReference type="ARBA" id="ARBA00022898"/>
    </source>
</evidence>
<dbReference type="EMBL" id="JAKEVZ010000013">
    <property type="protein sequence ID" value="MCF1752578.1"/>
    <property type="molecule type" value="Genomic_DNA"/>
</dbReference>
<dbReference type="PROSITE" id="PS00770">
    <property type="entry name" value="AA_TRANSFER_CLASS_4"/>
    <property type="match status" value="1"/>
</dbReference>
<evidence type="ECO:0000256" key="2">
    <source>
        <dbReference type="ARBA" id="ARBA00004824"/>
    </source>
</evidence>
<dbReference type="SUPFAM" id="SSF56752">
    <property type="entry name" value="D-aminoacid aminotransferase-like PLP-dependent enzymes"/>
    <property type="match status" value="1"/>
</dbReference>
<evidence type="ECO:0000256" key="3">
    <source>
        <dbReference type="ARBA" id="ARBA00004931"/>
    </source>
</evidence>
<dbReference type="Gene3D" id="3.20.10.10">
    <property type="entry name" value="D-amino Acid Aminotransferase, subunit A, domain 2"/>
    <property type="match status" value="1"/>
</dbReference>
<dbReference type="CDD" id="cd00449">
    <property type="entry name" value="PLPDE_IV"/>
    <property type="match status" value="1"/>
</dbReference>
<evidence type="ECO:0000256" key="4">
    <source>
        <dbReference type="ARBA" id="ARBA00005072"/>
    </source>
</evidence>
<dbReference type="InterPro" id="IPR050571">
    <property type="entry name" value="Class-IV_PLP-Dep_Aminotrnsfr"/>
</dbReference>
<evidence type="ECO:0000313" key="14">
    <source>
        <dbReference type="Proteomes" id="UP001201449"/>
    </source>
</evidence>
<dbReference type="InterPro" id="IPR036038">
    <property type="entry name" value="Aminotransferase-like"/>
</dbReference>
<dbReference type="Proteomes" id="UP001201449">
    <property type="component" value="Unassembled WGS sequence"/>
</dbReference>
<dbReference type="Gene3D" id="3.30.470.10">
    <property type="match status" value="1"/>
</dbReference>
<accession>A0ABS9BWZ1</accession>
<comment type="pathway">
    <text evidence="2">Amino-acid biosynthesis; L-isoleucine biosynthesis; L-isoleucine from 2-oxobutanoate: step 4/4.</text>
</comment>
<protein>
    <recommendedName>
        <fullName evidence="6">branched-chain-amino-acid transaminase</fullName>
        <ecNumber evidence="6">2.6.1.42</ecNumber>
    </recommendedName>
</protein>
<dbReference type="InterPro" id="IPR043131">
    <property type="entry name" value="BCAT-like_N"/>
</dbReference>
<keyword evidence="7 12" id="KW-0663">Pyridoxal phosphate</keyword>
<gene>
    <name evidence="13" type="ORF">L0U89_16075</name>
</gene>
<comment type="caution">
    <text evidence="13">The sequence shown here is derived from an EMBL/GenBank/DDBJ whole genome shotgun (WGS) entry which is preliminary data.</text>
</comment>
<evidence type="ECO:0000256" key="10">
    <source>
        <dbReference type="ARBA" id="ARBA00049229"/>
    </source>
</evidence>
<comment type="catalytic activity">
    <reaction evidence="9">
        <text>L-isoleucine + 2-oxoglutarate = (S)-3-methyl-2-oxopentanoate + L-glutamate</text>
        <dbReference type="Rhea" id="RHEA:24801"/>
        <dbReference type="ChEBI" id="CHEBI:16810"/>
        <dbReference type="ChEBI" id="CHEBI:29985"/>
        <dbReference type="ChEBI" id="CHEBI:35146"/>
        <dbReference type="ChEBI" id="CHEBI:58045"/>
        <dbReference type="EC" id="2.6.1.42"/>
    </reaction>
</comment>
<reference evidence="13 14" key="1">
    <citation type="submission" date="2022-01" db="EMBL/GenBank/DDBJ databases">
        <title>Mariniradius saccharolyticus sp. nov., isolated from sediment of a river.</title>
        <authorList>
            <person name="Liu H."/>
        </authorList>
    </citation>
    <scope>NUCLEOTIDE SEQUENCE [LARGE SCALE GENOMIC DNA]</scope>
    <source>
        <strain evidence="13 14">RY-2</strain>
    </source>
</reference>
<evidence type="ECO:0000256" key="9">
    <source>
        <dbReference type="ARBA" id="ARBA00048798"/>
    </source>
</evidence>
<comment type="catalytic activity">
    <reaction evidence="8">
        <text>L-valine + 2-oxoglutarate = 3-methyl-2-oxobutanoate + L-glutamate</text>
        <dbReference type="Rhea" id="RHEA:24813"/>
        <dbReference type="ChEBI" id="CHEBI:11851"/>
        <dbReference type="ChEBI" id="CHEBI:16810"/>
        <dbReference type="ChEBI" id="CHEBI:29985"/>
        <dbReference type="ChEBI" id="CHEBI:57762"/>
        <dbReference type="EC" id="2.6.1.42"/>
    </reaction>
</comment>
<dbReference type="EC" id="2.6.1.42" evidence="6"/>
<dbReference type="PANTHER" id="PTHR42743">
    <property type="entry name" value="AMINO-ACID AMINOTRANSFERASE"/>
    <property type="match status" value="1"/>
</dbReference>
<evidence type="ECO:0000256" key="5">
    <source>
        <dbReference type="ARBA" id="ARBA00009320"/>
    </source>
</evidence>
<keyword evidence="13" id="KW-0808">Transferase</keyword>
<evidence type="ECO:0000256" key="11">
    <source>
        <dbReference type="RuleBase" id="RU004106"/>
    </source>
</evidence>
<evidence type="ECO:0000256" key="8">
    <source>
        <dbReference type="ARBA" id="ARBA00048212"/>
    </source>
</evidence>
<dbReference type="RefSeq" id="WP_234862447.1">
    <property type="nucleotide sequence ID" value="NZ_JAKEVZ010000013.1"/>
</dbReference>
<dbReference type="PANTHER" id="PTHR42743:SF11">
    <property type="entry name" value="AMINODEOXYCHORISMATE LYASE"/>
    <property type="match status" value="1"/>
</dbReference>
<dbReference type="InterPro" id="IPR043132">
    <property type="entry name" value="BCAT-like_C"/>
</dbReference>
<name>A0ABS9BWZ1_9BACT</name>
<dbReference type="GO" id="GO:0008483">
    <property type="term" value="F:transaminase activity"/>
    <property type="evidence" value="ECO:0007669"/>
    <property type="project" value="UniProtKB-KW"/>
</dbReference>